<dbReference type="EMBL" id="BMCT01000008">
    <property type="protein sequence ID" value="GGF79504.1"/>
    <property type="molecule type" value="Genomic_DNA"/>
</dbReference>
<sequence length="95" mass="10798">MASREEIDTAIEAIIRERLQSAKVLRVLVEHDVEIDGSLYVQIRVICKAKKKRLDPGETSQMLRPVWDMLAEKGSDRFPLIDYIDEKEAGELSAA</sequence>
<reference evidence="1" key="2">
    <citation type="submission" date="2020-09" db="EMBL/GenBank/DDBJ databases">
        <authorList>
            <person name="Sun Q."/>
            <person name="Sedlacek I."/>
        </authorList>
    </citation>
    <scope>NUCLEOTIDE SEQUENCE</scope>
    <source>
        <strain evidence="1">CCM 7897</strain>
    </source>
</reference>
<comment type="caution">
    <text evidence="1">The sequence shown here is derived from an EMBL/GenBank/DDBJ whole genome shotgun (WGS) entry which is preliminary data.</text>
</comment>
<keyword evidence="2" id="KW-1185">Reference proteome</keyword>
<dbReference type="RefSeq" id="WP_188582727.1">
    <property type="nucleotide sequence ID" value="NZ_BMCT01000008.1"/>
</dbReference>
<reference evidence="1" key="1">
    <citation type="journal article" date="2014" name="Int. J. Syst. Evol. Microbiol.">
        <title>Complete genome sequence of Corynebacterium casei LMG S-19264T (=DSM 44701T), isolated from a smear-ripened cheese.</title>
        <authorList>
            <consortium name="US DOE Joint Genome Institute (JGI-PGF)"/>
            <person name="Walter F."/>
            <person name="Albersmeier A."/>
            <person name="Kalinowski J."/>
            <person name="Ruckert C."/>
        </authorList>
    </citation>
    <scope>NUCLEOTIDE SEQUENCE</scope>
    <source>
        <strain evidence="1">CCM 7897</strain>
    </source>
</reference>
<evidence type="ECO:0000313" key="2">
    <source>
        <dbReference type="Proteomes" id="UP000606044"/>
    </source>
</evidence>
<name>A0A917CCV1_9HYPH</name>
<gene>
    <name evidence="1" type="ORF">GCM10007301_44440</name>
</gene>
<dbReference type="Proteomes" id="UP000606044">
    <property type="component" value="Unassembled WGS sequence"/>
</dbReference>
<proteinExistence type="predicted"/>
<protein>
    <submittedName>
        <fullName evidence="1">Uncharacterized protein</fullName>
    </submittedName>
</protein>
<accession>A0A917CCV1</accession>
<evidence type="ECO:0000313" key="1">
    <source>
        <dbReference type="EMBL" id="GGF79504.1"/>
    </source>
</evidence>
<dbReference type="AlphaFoldDB" id="A0A917CCV1"/>
<organism evidence="1 2">
    <name type="scientific">Azorhizobium oxalatiphilum</name>
    <dbReference type="NCBI Taxonomy" id="980631"/>
    <lineage>
        <taxon>Bacteria</taxon>
        <taxon>Pseudomonadati</taxon>
        <taxon>Pseudomonadota</taxon>
        <taxon>Alphaproteobacteria</taxon>
        <taxon>Hyphomicrobiales</taxon>
        <taxon>Xanthobacteraceae</taxon>
        <taxon>Azorhizobium</taxon>
    </lineage>
</organism>